<sequence length="189" mass="20982">MAVISTIPAAQVQKNKKLQKLLGEGVPSSVRYLIWAHLTNAKSRGVAGVYSQLRKQVRVAAFAVMERDGTRCVSNHGADVQYFTGLTLIAGHTLFFAPEKDGFWIFVSVMDSALRPYFSLNSTQMEVDAALFSRVLRGKRRTGVQEGTGRYGVWDLFPYERVPILIRVGLAILYCCRHAILDATSENAV</sequence>
<proteinExistence type="predicted"/>
<keyword evidence="3" id="KW-1185">Reference proteome</keyword>
<dbReference type="InterPro" id="IPR035969">
    <property type="entry name" value="Rab-GAP_TBC_sf"/>
</dbReference>
<protein>
    <recommendedName>
        <fullName evidence="1">Rab-GAP TBC domain-containing protein</fullName>
    </recommendedName>
</protein>
<accession>A0A6A4H692</accession>
<dbReference type="PANTHER" id="PTHR47219:SF9">
    <property type="entry name" value="GTPASE ACTIVATING PROTEIN AND CENTROSOME-ASSOCIATED, ISOFORM B"/>
    <property type="match status" value="1"/>
</dbReference>
<evidence type="ECO:0000313" key="3">
    <source>
        <dbReference type="Proteomes" id="UP000799118"/>
    </source>
</evidence>
<dbReference type="InterPro" id="IPR050302">
    <property type="entry name" value="Rab_GAP_TBC_domain"/>
</dbReference>
<dbReference type="GO" id="GO:0005096">
    <property type="term" value="F:GTPase activator activity"/>
    <property type="evidence" value="ECO:0007669"/>
    <property type="project" value="TreeGrafter"/>
</dbReference>
<dbReference type="PANTHER" id="PTHR47219">
    <property type="entry name" value="RAB GTPASE-ACTIVATING PROTEIN 1-LIKE"/>
    <property type="match status" value="1"/>
</dbReference>
<feature type="domain" description="Rab-GAP TBC" evidence="1">
    <location>
        <begin position="72"/>
        <end position="137"/>
    </location>
</feature>
<evidence type="ECO:0000313" key="2">
    <source>
        <dbReference type="EMBL" id="KAE9392715.1"/>
    </source>
</evidence>
<organism evidence="2 3">
    <name type="scientific">Gymnopus androsaceus JB14</name>
    <dbReference type="NCBI Taxonomy" id="1447944"/>
    <lineage>
        <taxon>Eukaryota</taxon>
        <taxon>Fungi</taxon>
        <taxon>Dikarya</taxon>
        <taxon>Basidiomycota</taxon>
        <taxon>Agaricomycotina</taxon>
        <taxon>Agaricomycetes</taxon>
        <taxon>Agaricomycetidae</taxon>
        <taxon>Agaricales</taxon>
        <taxon>Marasmiineae</taxon>
        <taxon>Omphalotaceae</taxon>
        <taxon>Gymnopus</taxon>
    </lineage>
</organism>
<evidence type="ECO:0000259" key="1">
    <source>
        <dbReference type="Pfam" id="PF00566"/>
    </source>
</evidence>
<dbReference type="EMBL" id="ML769589">
    <property type="protein sequence ID" value="KAE9392715.1"/>
    <property type="molecule type" value="Genomic_DNA"/>
</dbReference>
<dbReference type="OrthoDB" id="159449at2759"/>
<dbReference type="Pfam" id="PF00566">
    <property type="entry name" value="RabGAP-TBC"/>
    <property type="match status" value="1"/>
</dbReference>
<dbReference type="Proteomes" id="UP000799118">
    <property type="component" value="Unassembled WGS sequence"/>
</dbReference>
<reference evidence="2" key="1">
    <citation type="journal article" date="2019" name="Environ. Microbiol.">
        <title>Fungal ecological strategies reflected in gene transcription - a case study of two litter decomposers.</title>
        <authorList>
            <person name="Barbi F."/>
            <person name="Kohler A."/>
            <person name="Barry K."/>
            <person name="Baskaran P."/>
            <person name="Daum C."/>
            <person name="Fauchery L."/>
            <person name="Ihrmark K."/>
            <person name="Kuo A."/>
            <person name="LaButti K."/>
            <person name="Lipzen A."/>
            <person name="Morin E."/>
            <person name="Grigoriev I.V."/>
            <person name="Henrissat B."/>
            <person name="Lindahl B."/>
            <person name="Martin F."/>
        </authorList>
    </citation>
    <scope>NUCLEOTIDE SEQUENCE</scope>
    <source>
        <strain evidence="2">JB14</strain>
    </source>
</reference>
<gene>
    <name evidence="2" type="ORF">BT96DRAFT_1023421</name>
</gene>
<dbReference type="InterPro" id="IPR000195">
    <property type="entry name" value="Rab-GAP-TBC_dom"/>
</dbReference>
<dbReference type="GO" id="GO:0031267">
    <property type="term" value="F:small GTPase binding"/>
    <property type="evidence" value="ECO:0007669"/>
    <property type="project" value="TreeGrafter"/>
</dbReference>
<dbReference type="SUPFAM" id="SSF47923">
    <property type="entry name" value="Ypt/Rab-GAP domain of gyp1p"/>
    <property type="match status" value="1"/>
</dbReference>
<name>A0A6A4H692_9AGAR</name>
<dbReference type="AlphaFoldDB" id="A0A6A4H692"/>